<dbReference type="Proteomes" id="UP000296862">
    <property type="component" value="Chromosome"/>
</dbReference>
<accession>A0A4P7PV14</accession>
<dbReference type="OrthoDB" id="1353823at2"/>
<evidence type="ECO:0008006" key="3">
    <source>
        <dbReference type="Google" id="ProtNLM"/>
    </source>
</evidence>
<protein>
    <recommendedName>
        <fullName evidence="3">Lipocalin-like domain-containing protein</fullName>
    </recommendedName>
</protein>
<gene>
    <name evidence="1" type="ORF">GS03_02310</name>
</gene>
<sequence>MKYELNQAENFWLVICIWREKNQMKKFLFLLILTSGVYAQQEVLNVQHYCVDVKPFKKGECDISGNEYSFVFLDIQKKDVTFFFTDTKLKYKITESHIEDSNPNFTWYNLINEKGSMEMRINKQKTKIEFIDATNHIYLTVGKSTKSE</sequence>
<dbReference type="AlphaFoldDB" id="A0A4P7PV14"/>
<name>A0A4P7PV14_9FLAO</name>
<dbReference type="EMBL" id="CP038810">
    <property type="protein sequence ID" value="QBZ98799.1"/>
    <property type="molecule type" value="Genomic_DNA"/>
</dbReference>
<dbReference type="KEGG" id="fsn:GS03_02310"/>
<organism evidence="1 2">
    <name type="scientific">Flavobacterium sangjuense</name>
    <dbReference type="NCBI Taxonomy" id="2518177"/>
    <lineage>
        <taxon>Bacteria</taxon>
        <taxon>Pseudomonadati</taxon>
        <taxon>Bacteroidota</taxon>
        <taxon>Flavobacteriia</taxon>
        <taxon>Flavobacteriales</taxon>
        <taxon>Flavobacteriaceae</taxon>
        <taxon>Flavobacterium</taxon>
    </lineage>
</organism>
<evidence type="ECO:0000313" key="2">
    <source>
        <dbReference type="Proteomes" id="UP000296862"/>
    </source>
</evidence>
<dbReference type="RefSeq" id="WP_136152689.1">
    <property type="nucleotide sequence ID" value="NZ_CP038810.1"/>
</dbReference>
<proteinExistence type="predicted"/>
<evidence type="ECO:0000313" key="1">
    <source>
        <dbReference type="EMBL" id="QBZ98799.1"/>
    </source>
</evidence>
<reference evidence="1 2" key="1">
    <citation type="submission" date="2019-04" db="EMBL/GenBank/DDBJ databases">
        <title>Flavobacterium sp. GS03.</title>
        <authorList>
            <person name="Kim H."/>
        </authorList>
    </citation>
    <scope>NUCLEOTIDE SEQUENCE [LARGE SCALE GENOMIC DNA]</scope>
    <source>
        <strain evidence="1 2">GS03</strain>
    </source>
</reference>
<keyword evidence="2" id="KW-1185">Reference proteome</keyword>